<dbReference type="Proteomes" id="UP000189883">
    <property type="component" value="Chromosome"/>
</dbReference>
<name>A0A1S7DUA0_RIEAN</name>
<evidence type="ECO:0000313" key="3">
    <source>
        <dbReference type="Proteomes" id="UP000189883"/>
    </source>
</evidence>
<evidence type="ECO:0000256" key="1">
    <source>
        <dbReference type="SAM" id="Phobius"/>
    </source>
</evidence>
<feature type="transmembrane region" description="Helical" evidence="1">
    <location>
        <begin position="20"/>
        <end position="36"/>
    </location>
</feature>
<keyword evidence="1" id="KW-0812">Transmembrane</keyword>
<gene>
    <name evidence="2" type="ORF">AB406_1751</name>
</gene>
<reference evidence="2 3" key="1">
    <citation type="submission" date="2015-06" db="EMBL/GenBank/DDBJ databases">
        <title>R. anatipestifer strain HXb2 is the most virulent strain so far, and the genome sequence would help us uncover the pathogenesis.</title>
        <authorList>
            <person name="Hu Q."/>
            <person name="Qi J."/>
            <person name="Bo H."/>
            <person name="Liu G."/>
            <person name="Tao M."/>
            <person name="Ding Y."/>
            <person name="Xue Y."/>
        </authorList>
    </citation>
    <scope>NUCLEOTIDE SEQUENCE [LARGE SCALE GENOMIC DNA]</scope>
    <source>
        <strain evidence="2 3">HXb2</strain>
    </source>
</reference>
<organism evidence="2 3">
    <name type="scientific">Riemerella anatipestifer</name>
    <name type="common">Moraxella anatipestifer</name>
    <dbReference type="NCBI Taxonomy" id="34085"/>
    <lineage>
        <taxon>Bacteria</taxon>
        <taxon>Pseudomonadati</taxon>
        <taxon>Bacteroidota</taxon>
        <taxon>Flavobacteriia</taxon>
        <taxon>Flavobacteriales</taxon>
        <taxon>Weeksellaceae</taxon>
        <taxon>Riemerella</taxon>
    </lineage>
</organism>
<keyword evidence="1" id="KW-0472">Membrane</keyword>
<keyword evidence="1" id="KW-1133">Transmembrane helix</keyword>
<protein>
    <submittedName>
        <fullName evidence="2">Uncharacterized protein</fullName>
    </submittedName>
</protein>
<evidence type="ECO:0000313" key="2">
    <source>
        <dbReference type="EMBL" id="AQY22693.1"/>
    </source>
</evidence>
<dbReference type="AlphaFoldDB" id="A0A1S7DUA0"/>
<accession>A0A1S7DUA0</accession>
<proteinExistence type="predicted"/>
<dbReference type="EMBL" id="CP011859">
    <property type="protein sequence ID" value="AQY22693.1"/>
    <property type="molecule type" value="Genomic_DNA"/>
</dbReference>
<sequence length="39" mass="4374">MFYIFPIVSLIKGGPLGDSLLIIIILIGLYIITKALRKR</sequence>